<keyword evidence="16" id="KW-1185">Reference proteome</keyword>
<evidence type="ECO:0000256" key="13">
    <source>
        <dbReference type="PIRSR" id="PIRSR602401-1"/>
    </source>
</evidence>
<evidence type="ECO:0000256" key="2">
    <source>
        <dbReference type="ARBA" id="ARBA00004174"/>
    </source>
</evidence>
<keyword evidence="12" id="KW-0472">Membrane</keyword>
<feature type="binding site" description="axial binding residue" evidence="13">
    <location>
        <position position="452"/>
    </location>
    <ligand>
        <name>heme</name>
        <dbReference type="ChEBI" id="CHEBI:30413"/>
    </ligand>
    <ligandPart>
        <name>Fe</name>
        <dbReference type="ChEBI" id="CHEBI:18248"/>
    </ligandPart>
</feature>
<dbReference type="GO" id="GO:0005789">
    <property type="term" value="C:endoplasmic reticulum membrane"/>
    <property type="evidence" value="ECO:0007669"/>
    <property type="project" value="UniProtKB-SubCell"/>
</dbReference>
<proteinExistence type="inferred from homology"/>
<dbReference type="EMBL" id="OU896718">
    <property type="protein sequence ID" value="CAH1118986.1"/>
    <property type="molecule type" value="Genomic_DNA"/>
</dbReference>
<evidence type="ECO:0000256" key="5">
    <source>
        <dbReference type="ARBA" id="ARBA00022617"/>
    </source>
</evidence>
<dbReference type="InterPro" id="IPR050476">
    <property type="entry name" value="Insect_CytP450_Detox"/>
</dbReference>
<dbReference type="PROSITE" id="PS00086">
    <property type="entry name" value="CYTOCHROME_P450"/>
    <property type="match status" value="1"/>
</dbReference>
<dbReference type="GO" id="GO:0004497">
    <property type="term" value="F:monooxygenase activity"/>
    <property type="evidence" value="ECO:0007669"/>
    <property type="project" value="UniProtKB-KW"/>
</dbReference>
<keyword evidence="5 13" id="KW-0349">Heme</keyword>
<keyword evidence="6 13" id="KW-0479">Metal-binding</keyword>
<evidence type="ECO:0000256" key="11">
    <source>
        <dbReference type="ARBA" id="ARBA00023033"/>
    </source>
</evidence>
<dbReference type="FunFam" id="1.10.630.10:FF:000042">
    <property type="entry name" value="Cytochrome P450"/>
    <property type="match status" value="1"/>
</dbReference>
<protein>
    <recommendedName>
        <fullName evidence="17">Cytochrome P450</fullName>
    </recommendedName>
</protein>
<dbReference type="SUPFAM" id="SSF48264">
    <property type="entry name" value="Cytochrome P450"/>
    <property type="match status" value="1"/>
</dbReference>
<dbReference type="InterPro" id="IPR036396">
    <property type="entry name" value="Cyt_P450_sf"/>
</dbReference>
<dbReference type="Gene3D" id="1.10.630.10">
    <property type="entry name" value="Cytochrome P450"/>
    <property type="match status" value="1"/>
</dbReference>
<evidence type="ECO:0008006" key="17">
    <source>
        <dbReference type="Google" id="ProtNLM"/>
    </source>
</evidence>
<dbReference type="GO" id="GO:0016705">
    <property type="term" value="F:oxidoreductase activity, acting on paired donors, with incorporation or reduction of molecular oxygen"/>
    <property type="evidence" value="ECO:0007669"/>
    <property type="project" value="InterPro"/>
</dbReference>
<keyword evidence="7" id="KW-0256">Endoplasmic reticulum</keyword>
<evidence type="ECO:0000256" key="12">
    <source>
        <dbReference type="ARBA" id="ARBA00023136"/>
    </source>
</evidence>
<dbReference type="InterPro" id="IPR001128">
    <property type="entry name" value="Cyt_P450"/>
</dbReference>
<dbReference type="Pfam" id="PF00067">
    <property type="entry name" value="p450"/>
    <property type="match status" value="1"/>
</dbReference>
<dbReference type="CDD" id="cd11056">
    <property type="entry name" value="CYP6-like"/>
    <property type="match status" value="1"/>
</dbReference>
<evidence type="ECO:0000313" key="15">
    <source>
        <dbReference type="EMBL" id="CAH1118986.1"/>
    </source>
</evidence>
<reference evidence="15" key="1">
    <citation type="submission" date="2022-01" db="EMBL/GenBank/DDBJ databases">
        <authorList>
            <person name="King R."/>
        </authorList>
    </citation>
    <scope>NUCLEOTIDE SEQUENCE</scope>
</reference>
<keyword evidence="9 14" id="KW-0560">Oxidoreductase</keyword>
<accession>A0A9P0DJC2</accession>
<dbReference type="InterPro" id="IPR002401">
    <property type="entry name" value="Cyt_P450_E_grp-I"/>
</dbReference>
<dbReference type="GO" id="GO:0020037">
    <property type="term" value="F:heme binding"/>
    <property type="evidence" value="ECO:0007669"/>
    <property type="project" value="InterPro"/>
</dbReference>
<evidence type="ECO:0000313" key="16">
    <source>
        <dbReference type="Proteomes" id="UP001153737"/>
    </source>
</evidence>
<dbReference type="PANTHER" id="PTHR24292">
    <property type="entry name" value="CYTOCHROME P450"/>
    <property type="match status" value="1"/>
</dbReference>
<keyword evidence="10 13" id="KW-0408">Iron</keyword>
<comment type="subcellular location">
    <subcellularLocation>
        <location evidence="3">Endoplasmic reticulum membrane</location>
        <topology evidence="3">Peripheral membrane protein</topology>
    </subcellularLocation>
    <subcellularLocation>
        <location evidence="2">Microsome membrane</location>
        <topology evidence="2">Peripheral membrane protein</topology>
    </subcellularLocation>
</comment>
<dbReference type="PRINTS" id="PR00463">
    <property type="entry name" value="EP450I"/>
</dbReference>
<dbReference type="InterPro" id="IPR017972">
    <property type="entry name" value="Cyt_P450_CS"/>
</dbReference>
<gene>
    <name evidence="15" type="ORF">PHAECO_LOCUS3151</name>
</gene>
<evidence type="ECO:0000256" key="3">
    <source>
        <dbReference type="ARBA" id="ARBA00004406"/>
    </source>
</evidence>
<dbReference type="Proteomes" id="UP001153737">
    <property type="component" value="Chromosome 12"/>
</dbReference>
<dbReference type="PANTHER" id="PTHR24292:SF100">
    <property type="entry name" value="CYTOCHROME P450 6A16, ISOFORM B-RELATED"/>
    <property type="match status" value="1"/>
</dbReference>
<sequence>MFVVYIIAAIPLLLYLFSKWRYTYWSRRGIDNPEPDLFYGNFKKNNKEDTFFGYLLKECYDKYKAQGKRHFGIFAFLTPVYIPIDLESIKNILQNDADHFKNHGTYFNEDADPLRAHLFNLENDRWKNLRAKLSPTFTSGQIKMMFHTMVDCTKELKIILDDQATSRNPIDIKDVLARLTTDTIGSVAFGVNCNSLKNPDSEFRQYGKMIFEGTPSTKFARIVANFIPKWLFTKAGFKIMDKDVEDFFYNLVKDTTSYREQNNIFRKDFLHLLIQLKNFGKIREDGILTNKETTQSIMTFDEMAAQCYVFFIAGFETSASTMTFALLELALNEDIQDRLRQNINNILKKHNNNLTYEAVMEMDYLEKVIQETLRKHPPGTVLPRICNKAYNAPNSDLVIQEGTRVFIPAYAIHRDPEYFPDPKKFDPERFSDGNKQWPPFAFMPFGLGPRTCIGSRFGKMQAKVGLLSIINNFRVTLNERTKLPITYSSALIPTVKGGVWLNIEQI</sequence>
<keyword evidence="8" id="KW-0492">Microsome</keyword>
<evidence type="ECO:0000256" key="9">
    <source>
        <dbReference type="ARBA" id="ARBA00023002"/>
    </source>
</evidence>
<dbReference type="OrthoDB" id="2789670at2759"/>
<comment type="cofactor">
    <cofactor evidence="1 13">
        <name>heme</name>
        <dbReference type="ChEBI" id="CHEBI:30413"/>
    </cofactor>
</comment>
<evidence type="ECO:0000256" key="14">
    <source>
        <dbReference type="RuleBase" id="RU000461"/>
    </source>
</evidence>
<organism evidence="15 16">
    <name type="scientific">Phaedon cochleariae</name>
    <name type="common">Mustard beetle</name>
    <dbReference type="NCBI Taxonomy" id="80249"/>
    <lineage>
        <taxon>Eukaryota</taxon>
        <taxon>Metazoa</taxon>
        <taxon>Ecdysozoa</taxon>
        <taxon>Arthropoda</taxon>
        <taxon>Hexapoda</taxon>
        <taxon>Insecta</taxon>
        <taxon>Pterygota</taxon>
        <taxon>Neoptera</taxon>
        <taxon>Endopterygota</taxon>
        <taxon>Coleoptera</taxon>
        <taxon>Polyphaga</taxon>
        <taxon>Cucujiformia</taxon>
        <taxon>Chrysomeloidea</taxon>
        <taxon>Chrysomelidae</taxon>
        <taxon>Chrysomelinae</taxon>
        <taxon>Chrysomelini</taxon>
        <taxon>Phaedon</taxon>
    </lineage>
</organism>
<evidence type="ECO:0000256" key="7">
    <source>
        <dbReference type="ARBA" id="ARBA00022824"/>
    </source>
</evidence>
<reference evidence="15" key="2">
    <citation type="submission" date="2022-10" db="EMBL/GenBank/DDBJ databases">
        <authorList>
            <consortium name="ENA_rothamsted_submissions"/>
            <consortium name="culmorum"/>
            <person name="King R."/>
        </authorList>
    </citation>
    <scope>NUCLEOTIDE SEQUENCE</scope>
</reference>
<evidence type="ECO:0000256" key="10">
    <source>
        <dbReference type="ARBA" id="ARBA00023004"/>
    </source>
</evidence>
<dbReference type="PRINTS" id="PR00385">
    <property type="entry name" value="P450"/>
</dbReference>
<evidence type="ECO:0000256" key="1">
    <source>
        <dbReference type="ARBA" id="ARBA00001971"/>
    </source>
</evidence>
<keyword evidence="11 14" id="KW-0503">Monooxygenase</keyword>
<name>A0A9P0DJC2_PHACE</name>
<dbReference type="GO" id="GO:0005506">
    <property type="term" value="F:iron ion binding"/>
    <property type="evidence" value="ECO:0007669"/>
    <property type="project" value="InterPro"/>
</dbReference>
<evidence type="ECO:0000256" key="8">
    <source>
        <dbReference type="ARBA" id="ARBA00022848"/>
    </source>
</evidence>
<dbReference type="AlphaFoldDB" id="A0A9P0DJC2"/>
<evidence type="ECO:0000256" key="6">
    <source>
        <dbReference type="ARBA" id="ARBA00022723"/>
    </source>
</evidence>
<comment type="similarity">
    <text evidence="4 14">Belongs to the cytochrome P450 family.</text>
</comment>
<evidence type="ECO:0000256" key="4">
    <source>
        <dbReference type="ARBA" id="ARBA00010617"/>
    </source>
</evidence>